<evidence type="ECO:0000256" key="1">
    <source>
        <dbReference type="SAM" id="SignalP"/>
    </source>
</evidence>
<accession>A0AAI8YTR7</accession>
<proteinExistence type="predicted"/>
<sequence>MKLHQILFTSLAFTGCYAGSAAKPSICDKYTTALLKENTAKNQQTLLTLVVNTAVIGNYTKPNVGIAVPGILAPGTGKFAGVNLAKYFGGMLKVTNPEAIGMMGKRPIAVNWLDGGGAAPLMMNMAANNPKTNQYALLTHLYQYFAALLGCSQFGKTVMPYSSELSMYKVHKFMHLGEKELGYFITQVGMSAASFGVSATDVATVGKALMDTFGYRCSPPTSVPAGAPKELQSICIQVS</sequence>
<gene>
    <name evidence="2" type="ORF">LECACI_7A001826</name>
</gene>
<feature type="chain" id="PRO_5042519803" evidence="1">
    <location>
        <begin position="19"/>
        <end position="239"/>
    </location>
</feature>
<dbReference type="EMBL" id="CAVMBE010000007">
    <property type="protein sequence ID" value="CAK3861393.1"/>
    <property type="molecule type" value="Genomic_DNA"/>
</dbReference>
<dbReference type="PROSITE" id="PS51257">
    <property type="entry name" value="PROKAR_LIPOPROTEIN"/>
    <property type="match status" value="1"/>
</dbReference>
<name>A0AAI8YTR7_9PEZI</name>
<evidence type="ECO:0000313" key="3">
    <source>
        <dbReference type="Proteomes" id="UP001296104"/>
    </source>
</evidence>
<comment type="caution">
    <text evidence="2">The sequence shown here is derived from an EMBL/GenBank/DDBJ whole genome shotgun (WGS) entry which is preliminary data.</text>
</comment>
<dbReference type="AlphaFoldDB" id="A0AAI8YTR7"/>
<protein>
    <submittedName>
        <fullName evidence="2">Uncharacterized protein</fullName>
    </submittedName>
</protein>
<keyword evidence="1" id="KW-0732">Signal</keyword>
<feature type="signal peptide" evidence="1">
    <location>
        <begin position="1"/>
        <end position="18"/>
    </location>
</feature>
<keyword evidence="3" id="KW-1185">Reference proteome</keyword>
<evidence type="ECO:0000313" key="2">
    <source>
        <dbReference type="EMBL" id="CAK3861393.1"/>
    </source>
</evidence>
<organism evidence="2 3">
    <name type="scientific">Lecanosticta acicola</name>
    <dbReference type="NCBI Taxonomy" id="111012"/>
    <lineage>
        <taxon>Eukaryota</taxon>
        <taxon>Fungi</taxon>
        <taxon>Dikarya</taxon>
        <taxon>Ascomycota</taxon>
        <taxon>Pezizomycotina</taxon>
        <taxon>Dothideomycetes</taxon>
        <taxon>Dothideomycetidae</taxon>
        <taxon>Mycosphaerellales</taxon>
        <taxon>Mycosphaerellaceae</taxon>
        <taxon>Lecanosticta</taxon>
    </lineage>
</organism>
<dbReference type="Proteomes" id="UP001296104">
    <property type="component" value="Unassembled WGS sequence"/>
</dbReference>
<reference evidence="2" key="1">
    <citation type="submission" date="2023-11" db="EMBL/GenBank/DDBJ databases">
        <authorList>
            <person name="Alioto T."/>
            <person name="Alioto T."/>
            <person name="Gomez Garrido J."/>
        </authorList>
    </citation>
    <scope>NUCLEOTIDE SEQUENCE</scope>
</reference>